<protein>
    <submittedName>
        <fullName evidence="1">Uncharacterized protein</fullName>
    </submittedName>
</protein>
<gene>
    <name evidence="1" type="ORF">C1I95_22850</name>
</gene>
<accession>A0A2W2E9M5</accession>
<dbReference type="AlphaFoldDB" id="A0A2W2E9M5"/>
<dbReference type="EMBL" id="POTY01000164">
    <property type="protein sequence ID" value="PZG13875.1"/>
    <property type="molecule type" value="Genomic_DNA"/>
</dbReference>
<organism evidence="1 2">
    <name type="scientific">Micromonospora craterilacus</name>
    <dbReference type="NCBI Taxonomy" id="1655439"/>
    <lineage>
        <taxon>Bacteria</taxon>
        <taxon>Bacillati</taxon>
        <taxon>Actinomycetota</taxon>
        <taxon>Actinomycetes</taxon>
        <taxon>Micromonosporales</taxon>
        <taxon>Micromonosporaceae</taxon>
        <taxon>Micromonospora</taxon>
    </lineage>
</organism>
<comment type="caution">
    <text evidence="1">The sequence shown here is derived from an EMBL/GenBank/DDBJ whole genome shotgun (WGS) entry which is preliminary data.</text>
</comment>
<evidence type="ECO:0000313" key="2">
    <source>
        <dbReference type="Proteomes" id="UP000248924"/>
    </source>
</evidence>
<name>A0A2W2E9M5_9ACTN</name>
<sequence>MRNRQHPTGVERQLALSMLVVLAVVVAAIRAGRGLGMCIVVRLNRAVAGCVPAWSADRAPPGVPIPVRPSTALP</sequence>
<proteinExistence type="predicted"/>
<dbReference type="OrthoDB" id="3399153at2"/>
<dbReference type="Proteomes" id="UP000248924">
    <property type="component" value="Unassembled WGS sequence"/>
</dbReference>
<reference evidence="1 2" key="1">
    <citation type="submission" date="2018-01" db="EMBL/GenBank/DDBJ databases">
        <title>Draft genome sequence of Jishengella sp. NA12.</title>
        <authorList>
            <person name="Sahin N."/>
            <person name="Ay H."/>
            <person name="Saygin H."/>
        </authorList>
    </citation>
    <scope>NUCLEOTIDE SEQUENCE [LARGE SCALE GENOMIC DNA]</scope>
    <source>
        <strain evidence="1 2">NA12</strain>
    </source>
</reference>
<keyword evidence="2" id="KW-1185">Reference proteome</keyword>
<evidence type="ECO:0000313" key="1">
    <source>
        <dbReference type="EMBL" id="PZG13875.1"/>
    </source>
</evidence>
<dbReference type="RefSeq" id="WP_111216471.1">
    <property type="nucleotide sequence ID" value="NZ_POTY01000164.1"/>
</dbReference>